<sequence length="206" mass="22830">MVSFGGKTSRGKFGVYVSGYSKRDLPRTLVHLKNNIPTGDFQNAHKSGYLVSQIMKINIRVSPSTHALKTTGDDQYQVEHRYGDQDNDQAVRRKDVQSETSRLQKPYALCALQPSKMGSSCRMKEVKVSDSNFNNYINLALNPSPALSIQSSVNVCVLKRVCVCALLVRECRCGDMCVQLKPSEAASHYVGIDPRQSGMLGEEIEP</sequence>
<keyword evidence="2" id="KW-1185">Reference proteome</keyword>
<gene>
    <name evidence="1" type="ORF">RRG08_024573</name>
</gene>
<organism evidence="1 2">
    <name type="scientific">Elysia crispata</name>
    <name type="common">lettuce slug</name>
    <dbReference type="NCBI Taxonomy" id="231223"/>
    <lineage>
        <taxon>Eukaryota</taxon>
        <taxon>Metazoa</taxon>
        <taxon>Spiralia</taxon>
        <taxon>Lophotrochozoa</taxon>
        <taxon>Mollusca</taxon>
        <taxon>Gastropoda</taxon>
        <taxon>Heterobranchia</taxon>
        <taxon>Euthyneura</taxon>
        <taxon>Panpulmonata</taxon>
        <taxon>Sacoglossa</taxon>
        <taxon>Placobranchoidea</taxon>
        <taxon>Plakobranchidae</taxon>
        <taxon>Elysia</taxon>
    </lineage>
</organism>
<dbReference type="AlphaFoldDB" id="A0AAE0ZXI7"/>
<proteinExistence type="predicted"/>
<protein>
    <submittedName>
        <fullName evidence="1">Uncharacterized protein</fullName>
    </submittedName>
</protein>
<comment type="caution">
    <text evidence="1">The sequence shown here is derived from an EMBL/GenBank/DDBJ whole genome shotgun (WGS) entry which is preliminary data.</text>
</comment>
<dbReference type="Proteomes" id="UP001283361">
    <property type="component" value="Unassembled WGS sequence"/>
</dbReference>
<evidence type="ECO:0000313" key="1">
    <source>
        <dbReference type="EMBL" id="KAK3776796.1"/>
    </source>
</evidence>
<evidence type="ECO:0000313" key="2">
    <source>
        <dbReference type="Proteomes" id="UP001283361"/>
    </source>
</evidence>
<accession>A0AAE0ZXI7</accession>
<name>A0AAE0ZXI7_9GAST</name>
<reference evidence="1" key="1">
    <citation type="journal article" date="2023" name="G3 (Bethesda)">
        <title>A reference genome for the long-term kleptoplast-retaining sea slug Elysia crispata morphotype clarki.</title>
        <authorList>
            <person name="Eastman K.E."/>
            <person name="Pendleton A.L."/>
            <person name="Shaikh M.A."/>
            <person name="Suttiyut T."/>
            <person name="Ogas R."/>
            <person name="Tomko P."/>
            <person name="Gavelis G."/>
            <person name="Widhalm J.R."/>
            <person name="Wisecaver J.H."/>
        </authorList>
    </citation>
    <scope>NUCLEOTIDE SEQUENCE</scope>
    <source>
        <strain evidence="1">ECLA1</strain>
    </source>
</reference>
<dbReference type="EMBL" id="JAWDGP010003173">
    <property type="protein sequence ID" value="KAK3776796.1"/>
    <property type="molecule type" value="Genomic_DNA"/>
</dbReference>